<dbReference type="AlphaFoldDB" id="C8TE36"/>
<sequence>MKRSYNYVLHMYSLGLASWRIVRADEERYRLLRKIYTDNKTYRGTRTHLLSKACQKSKAIPHRLRQQYASLSFQINKHDLHKSLTNILRHEIINVNMLVNMLVPHILPAISWKPLSAHNSQQTLINYITLRLNRHTLTLHLNHPDIIGQRQREIARREAGGTPKFQQRLLEPLPNQADGQMELVRCMPKHDVASRRVCSDQEGYLEIEQSQQRSTLILHAHDMLCNNYDIRYTSLETMNVDPGFQRVDVLCSSNARSDVFAGMLIANPSTHCRNAKPFEPPSIHKQTRAGQRQSTGYSLVGATMRAPPAYSAEILEGFQYFRCHSKKHLLNIPAAEGRYGMFTLRLSRLYRDTHPLLGIERLRQLRSIQPPLRNRLWFTVLTLHEFSSDLGYCLFYQTRKRANKIEKA</sequence>
<protein>
    <submittedName>
        <fullName evidence="1">Uncharacterized protein</fullName>
    </submittedName>
</protein>
<organism evidence="1 2">
    <name type="scientific">Eimeria tenella</name>
    <name type="common">Coccidian parasite</name>
    <dbReference type="NCBI Taxonomy" id="5802"/>
    <lineage>
        <taxon>Eukaryota</taxon>
        <taxon>Sar</taxon>
        <taxon>Alveolata</taxon>
        <taxon>Apicomplexa</taxon>
        <taxon>Conoidasida</taxon>
        <taxon>Coccidia</taxon>
        <taxon>Eucoccidiorida</taxon>
        <taxon>Eimeriorina</taxon>
        <taxon>Eimeriidae</taxon>
        <taxon>Eimeria</taxon>
    </lineage>
</organism>
<gene>
    <name evidence="1" type="ORF">e1116g03.tmp0041</name>
</gene>
<reference evidence="1 2" key="1">
    <citation type="journal article" date="2007" name="Genome Res.">
        <title>Sequencing and analysis of chromosome 1 of Eimeria tenella reveals a unique segmental organization.</title>
        <authorList>
            <person name="Ling K.H."/>
            <person name="Rajandream M.A."/>
            <person name="Rivailler P."/>
            <person name="Ivens A."/>
            <person name="Yap S.J."/>
            <person name="Madeira A.M.B.N."/>
            <person name="Mungall K."/>
            <person name="Billington K."/>
            <person name="Yee W.Y."/>
            <person name="Bankier A.T."/>
            <person name="Carroll F."/>
            <person name="Durham A.M."/>
            <person name="Peters N."/>
            <person name="Loo S.S."/>
            <person name="Mat-Isa M.N."/>
            <person name="Novaes J."/>
            <person name="Quail M."/>
            <person name="Rosli R."/>
            <person name="Shamsudin M.N."/>
            <person name="Sobreira T.J.P."/>
            <person name="Tivey A.R."/>
            <person name="Wai S.F."/>
            <person name="White S."/>
            <person name="Wu X."/>
            <person name="Kerhornou A.X."/>
            <person name="Blake D."/>
            <person name="Mohamed R."/>
            <person name="Shirley M."/>
            <person name="Gruber A."/>
            <person name="Berriman M."/>
            <person name="Tomley F."/>
            <person name="Dear P.H."/>
            <person name="Wan K.L."/>
        </authorList>
    </citation>
    <scope>NUCLEOTIDE SEQUENCE [LARGE SCALE GENOMIC DNA]</scope>
    <source>
        <strain evidence="1 2">Houghton</strain>
    </source>
</reference>
<dbReference type="EMBL" id="AM269894">
    <property type="protein sequence ID" value="CAK51522.1"/>
    <property type="molecule type" value="Genomic_DNA"/>
</dbReference>
<proteinExistence type="predicted"/>
<accession>C8TE36</accession>
<dbReference type="Proteomes" id="UP000243681">
    <property type="component" value="Chromosome 1"/>
</dbReference>
<evidence type="ECO:0000313" key="2">
    <source>
        <dbReference type="Proteomes" id="UP000243681"/>
    </source>
</evidence>
<evidence type="ECO:0000313" key="1">
    <source>
        <dbReference type="EMBL" id="CAK51522.1"/>
    </source>
</evidence>
<name>C8TE36_EIMTE</name>